<keyword evidence="6 7" id="KW-0472">Membrane</keyword>
<feature type="transmembrane region" description="Helical" evidence="7">
    <location>
        <begin position="239"/>
        <end position="262"/>
    </location>
</feature>
<dbReference type="GO" id="GO:0005524">
    <property type="term" value="F:ATP binding"/>
    <property type="evidence" value="ECO:0007669"/>
    <property type="project" value="UniProtKB-KW"/>
</dbReference>
<evidence type="ECO:0000256" key="3">
    <source>
        <dbReference type="ARBA" id="ARBA00022741"/>
    </source>
</evidence>
<protein>
    <submittedName>
        <fullName evidence="9">MDR-like protein ABC transporter</fullName>
    </submittedName>
</protein>
<dbReference type="InterPro" id="IPR036640">
    <property type="entry name" value="ABC1_TM_sf"/>
</dbReference>
<feature type="transmembrane region" description="Helical" evidence="7">
    <location>
        <begin position="158"/>
        <end position="178"/>
    </location>
</feature>
<keyword evidence="4" id="KW-0067">ATP-binding</keyword>
<dbReference type="AlphaFoldDB" id="K2FU60"/>
<dbReference type="InterPro" id="IPR039421">
    <property type="entry name" value="Type_1_exporter"/>
</dbReference>
<reference evidence="9" key="1">
    <citation type="journal article" date="2012" name="Science">
        <title>Fermentation, hydrogen, and sulfur metabolism in multiple uncultivated bacterial phyla.</title>
        <authorList>
            <person name="Wrighton K.C."/>
            <person name="Thomas B.C."/>
            <person name="Sharon I."/>
            <person name="Miller C.S."/>
            <person name="Castelle C.J."/>
            <person name="VerBerkmoes N.C."/>
            <person name="Wilkins M.J."/>
            <person name="Hettich R.L."/>
            <person name="Lipton M.S."/>
            <person name="Williams K.H."/>
            <person name="Long P.E."/>
            <person name="Banfield J.F."/>
        </authorList>
    </citation>
    <scope>NUCLEOTIDE SEQUENCE [LARGE SCALE GENOMIC DNA]</scope>
</reference>
<evidence type="ECO:0000256" key="4">
    <source>
        <dbReference type="ARBA" id="ARBA00022840"/>
    </source>
</evidence>
<dbReference type="InterPro" id="IPR027417">
    <property type="entry name" value="P-loop_NTPase"/>
</dbReference>
<dbReference type="Pfam" id="PF00005">
    <property type="entry name" value="ABC_tran"/>
    <property type="match status" value="1"/>
</dbReference>
<dbReference type="GO" id="GO:0034040">
    <property type="term" value="F:ATPase-coupled lipid transmembrane transporter activity"/>
    <property type="evidence" value="ECO:0007669"/>
    <property type="project" value="TreeGrafter"/>
</dbReference>
<accession>K2FU60</accession>
<feature type="transmembrane region" description="Helical" evidence="7">
    <location>
        <begin position="268"/>
        <end position="287"/>
    </location>
</feature>
<evidence type="ECO:0000256" key="7">
    <source>
        <dbReference type="SAM" id="Phobius"/>
    </source>
</evidence>
<comment type="caution">
    <text evidence="9">The sequence shown here is derived from an EMBL/GenBank/DDBJ whole genome shotgun (WGS) entry which is preliminary data.</text>
</comment>
<feature type="transmembrane region" description="Helical" evidence="7">
    <location>
        <begin position="130"/>
        <end position="152"/>
    </location>
</feature>
<evidence type="ECO:0000256" key="6">
    <source>
        <dbReference type="ARBA" id="ARBA00023136"/>
    </source>
</evidence>
<dbReference type="Gene3D" id="1.20.1560.10">
    <property type="entry name" value="ABC transporter type 1, transmembrane domain"/>
    <property type="match status" value="1"/>
</dbReference>
<name>K2FU60_9BACT</name>
<proteinExistence type="predicted"/>
<dbReference type="PANTHER" id="PTHR24221:SF654">
    <property type="entry name" value="ATP-BINDING CASSETTE SUB-FAMILY B MEMBER 6"/>
    <property type="match status" value="1"/>
</dbReference>
<feature type="transmembrane region" description="Helical" evidence="7">
    <location>
        <begin position="55"/>
        <end position="76"/>
    </location>
</feature>
<dbReference type="GO" id="GO:0005886">
    <property type="term" value="C:plasma membrane"/>
    <property type="evidence" value="ECO:0007669"/>
    <property type="project" value="UniProtKB-SubCell"/>
</dbReference>
<keyword evidence="5 7" id="KW-1133">Transmembrane helix</keyword>
<dbReference type="PROSITE" id="PS50893">
    <property type="entry name" value="ABC_TRANSPORTER_2"/>
    <property type="match status" value="1"/>
</dbReference>
<dbReference type="PANTHER" id="PTHR24221">
    <property type="entry name" value="ATP-BINDING CASSETTE SUB-FAMILY B"/>
    <property type="match status" value="1"/>
</dbReference>
<comment type="subcellular location">
    <subcellularLocation>
        <location evidence="1">Cell membrane</location>
        <topology evidence="1">Multi-pass membrane protein</topology>
    </subcellularLocation>
</comment>
<dbReference type="SUPFAM" id="SSF90123">
    <property type="entry name" value="ABC transporter transmembrane region"/>
    <property type="match status" value="1"/>
</dbReference>
<organism evidence="9">
    <name type="scientific">uncultured bacterium</name>
    <name type="common">gcode 4</name>
    <dbReference type="NCBI Taxonomy" id="1234023"/>
    <lineage>
        <taxon>Bacteria</taxon>
        <taxon>environmental samples</taxon>
    </lineage>
</organism>
<evidence type="ECO:0000256" key="5">
    <source>
        <dbReference type="ARBA" id="ARBA00022989"/>
    </source>
</evidence>
<keyword evidence="2 7" id="KW-0812">Transmembrane</keyword>
<feature type="transmembrane region" description="Helical" evidence="7">
    <location>
        <begin position="20"/>
        <end position="43"/>
    </location>
</feature>
<sequence>MMKSIKRFFEPIFIEPGYFWRALTISLFFSLYWILNIFFIQNITSLLEVWNREKIWNIIFYFIIFNIFYFVVTFVCRHWWWAETYHYHFEKLHRIYMNKFNSLDNTYTENIWTWRIISILTKWVSTWTDLVLWTISTWSRLLISLISAWLILYNLGKIYLVVFFCSFFLLHVIIYYLNEWALKWRQWRIDTINEYDRQLVKMIMSKFEILQNDKVKKEIWVLDKYTRQAKFYNLKLNNYLFTMFSMPSLIFFIWTMGVLIMITEFKVSYASLISVFMILLILHERFIESIDYFKNFTKEIYTVQKLWKLFDDAPLLKWVYNWDDFIYERWNIDIKNVSFSYGTNKIFDDFSVQIKGWAKTAFVWISGSGKTTLVKLIAWFLSVDRWEITIDWQKLSEVNLNSYFQNIGYLTQDPSVFDWTIMENLTYWLRKDFIEKEVLDRAIKLSWCEFIYKLPCWLETEIWEKWVRLSGWQKQRLAIAKLFIKDPYIIILDEPTSALDSFSEELITDSLTKLFEWRTTLIIAHRLQTVKNADDIIVFENWKILERGDHDSLIQKNQYYKKMLDLQSGF</sequence>
<dbReference type="Gene3D" id="3.40.50.300">
    <property type="entry name" value="P-loop containing nucleotide triphosphate hydrolases"/>
    <property type="match status" value="1"/>
</dbReference>
<dbReference type="EMBL" id="AMFJ01000798">
    <property type="protein sequence ID" value="EKE26463.1"/>
    <property type="molecule type" value="Genomic_DNA"/>
</dbReference>
<dbReference type="SUPFAM" id="SSF52540">
    <property type="entry name" value="P-loop containing nucleoside triphosphate hydrolases"/>
    <property type="match status" value="1"/>
</dbReference>
<evidence type="ECO:0000313" key="9">
    <source>
        <dbReference type="EMBL" id="EKE26463.1"/>
    </source>
</evidence>
<dbReference type="SMART" id="SM00382">
    <property type="entry name" value="AAA"/>
    <property type="match status" value="1"/>
</dbReference>
<evidence type="ECO:0000259" key="8">
    <source>
        <dbReference type="PROSITE" id="PS50893"/>
    </source>
</evidence>
<evidence type="ECO:0000256" key="1">
    <source>
        <dbReference type="ARBA" id="ARBA00004651"/>
    </source>
</evidence>
<dbReference type="InterPro" id="IPR003439">
    <property type="entry name" value="ABC_transporter-like_ATP-bd"/>
</dbReference>
<keyword evidence="3" id="KW-0547">Nucleotide-binding</keyword>
<feature type="domain" description="ABC transporter" evidence="8">
    <location>
        <begin position="332"/>
        <end position="566"/>
    </location>
</feature>
<evidence type="ECO:0000256" key="2">
    <source>
        <dbReference type="ARBA" id="ARBA00022692"/>
    </source>
</evidence>
<dbReference type="InterPro" id="IPR003593">
    <property type="entry name" value="AAA+_ATPase"/>
</dbReference>
<gene>
    <name evidence="9" type="ORF">ACD_4C00282G0003</name>
</gene>
<dbReference type="GO" id="GO:0016887">
    <property type="term" value="F:ATP hydrolysis activity"/>
    <property type="evidence" value="ECO:0007669"/>
    <property type="project" value="InterPro"/>
</dbReference>